<reference evidence="5" key="3">
    <citation type="submission" date="2021-06" db="EMBL/GenBank/DDBJ databases">
        <title>Chromosome-level genome assembly for S. haematobium.</title>
        <authorList>
            <person name="Stroehlein A.J."/>
        </authorList>
    </citation>
    <scope>NUCLEOTIDE SEQUENCE</scope>
</reference>
<evidence type="ECO:0000313" key="5">
    <source>
        <dbReference type="EMBL" id="KAH9595017.1"/>
    </source>
</evidence>
<evidence type="ECO:0000256" key="1">
    <source>
        <dbReference type="ARBA" id="ARBA00022737"/>
    </source>
</evidence>
<dbReference type="RefSeq" id="XP_051074033.1">
    <property type="nucleotide sequence ID" value="XM_051218477.1"/>
</dbReference>
<dbReference type="PANTHER" id="PTHR16193">
    <property type="entry name" value="TETRATRICOPEPTIDE REPEAT PROTEIN 27"/>
    <property type="match status" value="1"/>
</dbReference>
<proteinExistence type="inferred from homology"/>
<dbReference type="InterPro" id="IPR011990">
    <property type="entry name" value="TPR-like_helical_dom_sf"/>
</dbReference>
<gene>
    <name evidence="5" type="primary">TTC27_1</name>
    <name evidence="5" type="ORF">MS3_00010127</name>
</gene>
<name>A0A922LW48_SCHHA</name>
<reference evidence="5" key="4">
    <citation type="journal article" date="2022" name="PLoS Pathog.">
        <title>Chromosome-level genome of Schistosoma haematobium underpins genome-wide explorations of molecular variation.</title>
        <authorList>
            <person name="Stroehlein A.J."/>
            <person name="Korhonen P.K."/>
            <person name="Lee V.V."/>
            <person name="Ralph S.A."/>
            <person name="Mentink-Kane M."/>
            <person name="You H."/>
            <person name="McManus D.P."/>
            <person name="Tchuente L.T."/>
            <person name="Stothard J.R."/>
            <person name="Kaur P."/>
            <person name="Dudchenko O."/>
            <person name="Aiden E.L."/>
            <person name="Yang B."/>
            <person name="Yang H."/>
            <person name="Emery A.M."/>
            <person name="Webster B.L."/>
            <person name="Brindley P.J."/>
            <person name="Rollinson D."/>
            <person name="Chang B.C.H."/>
            <person name="Gasser R.B."/>
            <person name="Young N.D."/>
        </authorList>
    </citation>
    <scope>NUCLEOTIDE SEQUENCE</scope>
</reference>
<sequence length="852" mass="97859">MHREKIPYPIAWFLTQTSAGEFERFSNTEFRISKGLPQNYWTEGQIQLCPKHKITKSMAENNETYYLHNDCVSEIKKIFSDVPLSELDDDALVNNLLERSVSVLQVIDHAMSYFVAVNFIGGSVDESYELDGCCQLALEDLCCEGEYPFKLTKSLTLLWLCKRLCRTMCTVSQTLSFLYHLNYLKCIYLHQYLIGDERSPKLKSEFQDIIDVCEECVDSTHTTEDVIQYLMLSSYLSAFYYEYEASKTFASRCAQYLNIDVKFCGVLGKCTRFQEKEVANLTVKVNRVVESKDNKTSGNSPLPQIIPLSDDVLLNSVVFSTMGEQSILSNTEQSFILLLCELHRRHYPRDDLTEQQCLAYINTVIRAVYPDSENEIKSSSSWPIATETLFRRSLLEHNSVRKTERALSQLEELSCQFKRTSPSFSKRSPSSFFLSRMPSIWTLQVEQGRLLMKIGCYKSALDIFLLWDKWSEIIECYIHLNKREKAEEVILSRLNSGDESAELYCSLGDVTNDRQHYLKAWEVSGCKSARAMRSLAVTYMYTDKDYQKAIECFQKSLEINTMQVNVWFTFGCCCLQAKDFVKAENAFRSCVRLDPDNFEAWNNCATAVLIQGKKNIALKLMKEACKYSYENWRIWENILLISADVKAFHETMHAYHRLLDLQGKYANPQVLSVMVKGVVLNEMDSTGNPVSNLRTRLLELFGRVTASTPNDAVIWNEYAHLLVDELPQMTYTTYQRAVHCLQAAHRCRIQPSEGPWEQSTKKCEAIIDGLKALLDLLNNPPKSKNDNKSNEEDQLNTFIQPTLATLRISLKSVISKLKIAEESILSTDVQDMIRSSLKDLNELLIDVEKKLN</sequence>
<evidence type="ECO:0000256" key="4">
    <source>
        <dbReference type="PROSITE-ProRule" id="PRU00339"/>
    </source>
</evidence>
<comment type="similarity">
    <text evidence="3">Belongs to the TTC27 family.</text>
</comment>
<dbReference type="CTD" id="24596517"/>
<dbReference type="PANTHER" id="PTHR16193:SF0">
    <property type="entry name" value="TETRATRICOPEPTIDE REPEAT PROTEIN 27"/>
    <property type="match status" value="1"/>
</dbReference>
<dbReference type="GeneID" id="24596517"/>
<dbReference type="AlphaFoldDB" id="A0A922LW48"/>
<comment type="caution">
    <text evidence="5">The sequence shown here is derived from an EMBL/GenBank/DDBJ whole genome shotgun (WGS) entry which is preliminary data.</text>
</comment>
<keyword evidence="2 4" id="KW-0802">TPR repeat</keyword>
<dbReference type="InterPro" id="IPR019734">
    <property type="entry name" value="TPR_rpt"/>
</dbReference>
<reference evidence="5" key="1">
    <citation type="journal article" date="2012" name="Nat. Genet.">
        <title>Whole-genome sequence of Schistosoma haematobium.</title>
        <authorList>
            <person name="Young N.D."/>
            <person name="Jex A.R."/>
            <person name="Li B."/>
            <person name="Liu S."/>
            <person name="Yang L."/>
            <person name="Xiong Z."/>
            <person name="Li Y."/>
            <person name="Cantacessi C."/>
            <person name="Hall R.S."/>
            <person name="Xu X."/>
            <person name="Chen F."/>
            <person name="Wu X."/>
            <person name="Zerlotini A."/>
            <person name="Oliveira G."/>
            <person name="Hofmann A."/>
            <person name="Zhang G."/>
            <person name="Fang X."/>
            <person name="Kang Y."/>
            <person name="Campbell B.E."/>
            <person name="Loukas A."/>
            <person name="Ranganathan S."/>
            <person name="Rollinson D."/>
            <person name="Rinaldi G."/>
            <person name="Brindley P.J."/>
            <person name="Yang H."/>
            <person name="Wang J."/>
            <person name="Wang J."/>
            <person name="Gasser R.B."/>
        </authorList>
    </citation>
    <scope>NUCLEOTIDE SEQUENCE</scope>
</reference>
<reference evidence="5" key="2">
    <citation type="journal article" date="2019" name="Gigascience">
        <title>High-quality Schistosoma haematobium genome achieved by single-molecule and long-range sequencing.</title>
        <authorList>
            <person name="Stroehlein A.J."/>
            <person name="Korhonen P.K."/>
            <person name="Chong T.M."/>
            <person name="Lim Y.L."/>
            <person name="Chan K.G."/>
            <person name="Webster B."/>
            <person name="Rollinson D."/>
            <person name="Brindley P.J."/>
            <person name="Gasser R.B."/>
            <person name="Young N.D."/>
        </authorList>
    </citation>
    <scope>NUCLEOTIDE SEQUENCE</scope>
</reference>
<organism evidence="5 6">
    <name type="scientific">Schistosoma haematobium</name>
    <name type="common">Blood fluke</name>
    <dbReference type="NCBI Taxonomy" id="6185"/>
    <lineage>
        <taxon>Eukaryota</taxon>
        <taxon>Metazoa</taxon>
        <taxon>Spiralia</taxon>
        <taxon>Lophotrochozoa</taxon>
        <taxon>Platyhelminthes</taxon>
        <taxon>Trematoda</taxon>
        <taxon>Digenea</taxon>
        <taxon>Strigeidida</taxon>
        <taxon>Schistosomatoidea</taxon>
        <taxon>Schistosomatidae</taxon>
        <taxon>Schistosoma</taxon>
    </lineage>
</organism>
<keyword evidence="6" id="KW-1185">Reference proteome</keyword>
<evidence type="ECO:0000313" key="6">
    <source>
        <dbReference type="Proteomes" id="UP000471633"/>
    </source>
</evidence>
<evidence type="ECO:0000256" key="3">
    <source>
        <dbReference type="ARBA" id="ARBA00024020"/>
    </source>
</evidence>
<dbReference type="PROSITE" id="PS50005">
    <property type="entry name" value="TPR"/>
    <property type="match status" value="1"/>
</dbReference>
<dbReference type="SUPFAM" id="SSF81901">
    <property type="entry name" value="HCP-like"/>
    <property type="match status" value="1"/>
</dbReference>
<dbReference type="Pfam" id="PF13181">
    <property type="entry name" value="TPR_8"/>
    <property type="match status" value="2"/>
</dbReference>
<dbReference type="SMART" id="SM00028">
    <property type="entry name" value="TPR"/>
    <property type="match status" value="3"/>
</dbReference>
<accession>A0A922LW48</accession>
<dbReference type="Gene3D" id="1.25.40.10">
    <property type="entry name" value="Tetratricopeptide repeat domain"/>
    <property type="match status" value="1"/>
</dbReference>
<dbReference type="SUPFAM" id="SSF48452">
    <property type="entry name" value="TPR-like"/>
    <property type="match status" value="1"/>
</dbReference>
<dbReference type="InterPro" id="IPR044244">
    <property type="entry name" value="TTC27/Emw1"/>
</dbReference>
<evidence type="ECO:0000256" key="2">
    <source>
        <dbReference type="ARBA" id="ARBA00022803"/>
    </source>
</evidence>
<feature type="repeat" description="TPR" evidence="4">
    <location>
        <begin position="564"/>
        <end position="597"/>
    </location>
</feature>
<dbReference type="EMBL" id="AMPZ03000001">
    <property type="protein sequence ID" value="KAH9595017.1"/>
    <property type="molecule type" value="Genomic_DNA"/>
</dbReference>
<dbReference type="Proteomes" id="UP000471633">
    <property type="component" value="Unassembled WGS sequence"/>
</dbReference>
<keyword evidence="1" id="KW-0677">Repeat</keyword>
<protein>
    <submittedName>
        <fullName evidence="5">Tetratricopeptide repeat domain 27</fullName>
    </submittedName>
</protein>